<sequence>MGNAQTRSTSVPITVSEAPVDLSKGHFSVRVSEELFGTDAPGSHIPPSEKALLEEGFKLGVNAMQSWKLREMDKLSLFAERQRASLQKELEDSRVTSTSERLDSLERAHRRSLRKKDEQCEVERQDVLACYRMNGIDDPLKCTKAVEDLKTCADRARHAFVESS</sequence>
<proteinExistence type="predicted"/>
<dbReference type="AlphaFoldDB" id="A0A8K0AIF4"/>
<evidence type="ECO:0000256" key="1">
    <source>
        <dbReference type="SAM" id="MobiDB-lite"/>
    </source>
</evidence>
<name>A0A8K0AIF4_ANDGO</name>
<dbReference type="Proteomes" id="UP000799049">
    <property type="component" value="Unassembled WGS sequence"/>
</dbReference>
<organism evidence="2 3">
    <name type="scientific">Andalucia godoyi</name>
    <name type="common">Flagellate</name>
    <dbReference type="NCBI Taxonomy" id="505711"/>
    <lineage>
        <taxon>Eukaryota</taxon>
        <taxon>Discoba</taxon>
        <taxon>Jakobida</taxon>
        <taxon>Andalucina</taxon>
        <taxon>Andaluciidae</taxon>
        <taxon>Andalucia</taxon>
    </lineage>
</organism>
<gene>
    <name evidence="2" type="ORF">ANDGO_02477</name>
</gene>
<evidence type="ECO:0000313" key="2">
    <source>
        <dbReference type="EMBL" id="KAF0852903.1"/>
    </source>
</evidence>
<dbReference type="OrthoDB" id="10252718at2759"/>
<evidence type="ECO:0000313" key="3">
    <source>
        <dbReference type="Proteomes" id="UP000799049"/>
    </source>
</evidence>
<dbReference type="EMBL" id="VRVR01000010">
    <property type="protein sequence ID" value="KAF0852903.1"/>
    <property type="molecule type" value="Genomic_DNA"/>
</dbReference>
<keyword evidence="3" id="KW-1185">Reference proteome</keyword>
<reference evidence="2" key="1">
    <citation type="submission" date="2019-09" db="EMBL/GenBank/DDBJ databases">
        <title>The Mitochondrial Proteome of the Jakobid, Andalucia godoyi, a Protist With the Most Gene-Rich and Bacteria-Like Mitochondrial Genome.</title>
        <authorList>
            <person name="Gray M.W."/>
            <person name="Burger G."/>
            <person name="Derelle R."/>
            <person name="Klimes V."/>
            <person name="Leger M."/>
            <person name="Sarrasin M."/>
            <person name="Vlcek C."/>
            <person name="Roger A.J."/>
            <person name="Elias M."/>
            <person name="Lang B.F."/>
        </authorList>
    </citation>
    <scope>NUCLEOTIDE SEQUENCE</scope>
    <source>
        <strain evidence="2">And28</strain>
    </source>
</reference>
<accession>A0A8K0AIF4</accession>
<feature type="compositionally biased region" description="Basic and acidic residues" evidence="1">
    <location>
        <begin position="88"/>
        <end position="107"/>
    </location>
</feature>
<protein>
    <submittedName>
        <fullName evidence="2">Mitochondrial MICOS protein Mic19</fullName>
    </submittedName>
</protein>
<comment type="caution">
    <text evidence="2">The sequence shown here is derived from an EMBL/GenBank/DDBJ whole genome shotgun (WGS) entry which is preliminary data.</text>
</comment>
<feature type="region of interest" description="Disordered" evidence="1">
    <location>
        <begin position="88"/>
        <end position="116"/>
    </location>
</feature>